<sequence>MLMTPLSPHVLSSIDRINSALEVAVAQPPPVTGTLRVCKQRKMNGTRLFTATVTRFDPIALNEIRIIEFADIPQEDYICAFNQGTSFAERHVRQ</sequence>
<comment type="caution">
    <text evidence="1">The sequence shown here is derived from an EMBL/GenBank/DDBJ whole genome shotgun (WGS) entry which is preliminary data.</text>
</comment>
<evidence type="ECO:0000313" key="1">
    <source>
        <dbReference type="EMBL" id="OWY93281.1"/>
    </source>
</evidence>
<reference evidence="2" key="1">
    <citation type="submission" date="2017-03" db="EMBL/GenBank/DDBJ databases">
        <title>Phytopthora megakarya and P. palmivora, two closely related causual agents of cacao black pod achieved similar genome size and gene model numbers by different mechanisms.</title>
        <authorList>
            <person name="Ali S."/>
            <person name="Shao J."/>
            <person name="Larry D.J."/>
            <person name="Kronmiller B."/>
            <person name="Shen D."/>
            <person name="Strem M.D."/>
            <person name="Melnick R.L."/>
            <person name="Guiltinan M.J."/>
            <person name="Tyler B.M."/>
            <person name="Meinhardt L.W."/>
            <person name="Bailey B.A."/>
        </authorList>
    </citation>
    <scope>NUCLEOTIDE SEQUENCE [LARGE SCALE GENOMIC DNA]</scope>
    <source>
        <strain evidence="2">zdho120</strain>
    </source>
</reference>
<gene>
    <name evidence="1" type="ORF">PHMEG_00037383</name>
</gene>
<dbReference type="Proteomes" id="UP000198211">
    <property type="component" value="Unassembled WGS sequence"/>
</dbReference>
<dbReference type="OrthoDB" id="101089at2759"/>
<dbReference type="AlphaFoldDB" id="A0A225UK29"/>
<evidence type="ECO:0000313" key="2">
    <source>
        <dbReference type="Proteomes" id="UP000198211"/>
    </source>
</evidence>
<proteinExistence type="predicted"/>
<organism evidence="1 2">
    <name type="scientific">Phytophthora megakarya</name>
    <dbReference type="NCBI Taxonomy" id="4795"/>
    <lineage>
        <taxon>Eukaryota</taxon>
        <taxon>Sar</taxon>
        <taxon>Stramenopiles</taxon>
        <taxon>Oomycota</taxon>
        <taxon>Peronosporomycetes</taxon>
        <taxon>Peronosporales</taxon>
        <taxon>Peronosporaceae</taxon>
        <taxon>Phytophthora</taxon>
    </lineage>
</organism>
<accession>A0A225UK29</accession>
<name>A0A225UK29_9STRA</name>
<keyword evidence="2" id="KW-1185">Reference proteome</keyword>
<protein>
    <submittedName>
        <fullName evidence="1">Uncharacterized protein</fullName>
    </submittedName>
</protein>
<dbReference type="EMBL" id="NBNE01016354">
    <property type="protein sequence ID" value="OWY93281.1"/>
    <property type="molecule type" value="Genomic_DNA"/>
</dbReference>